<organism evidence="2">
    <name type="scientific">Tetraselmis sp. GSL018</name>
    <dbReference type="NCBI Taxonomy" id="582737"/>
    <lineage>
        <taxon>Eukaryota</taxon>
        <taxon>Viridiplantae</taxon>
        <taxon>Chlorophyta</taxon>
        <taxon>core chlorophytes</taxon>
        <taxon>Chlorodendrophyceae</taxon>
        <taxon>Chlorodendrales</taxon>
        <taxon>Chlorodendraceae</taxon>
        <taxon>Tetraselmis</taxon>
    </lineage>
</organism>
<gene>
    <name evidence="2" type="ORF">TSPGSL018_14903</name>
</gene>
<reference evidence="2" key="1">
    <citation type="submission" date="2014-05" db="EMBL/GenBank/DDBJ databases">
        <title>The transcriptome of the halophilic microalga Tetraselmis sp. GSL018 isolated from the Great Salt Lake, Utah.</title>
        <authorList>
            <person name="Jinkerson R.E."/>
            <person name="D'Adamo S."/>
            <person name="Posewitz M.C."/>
        </authorList>
    </citation>
    <scope>NUCLEOTIDE SEQUENCE</scope>
    <source>
        <strain evidence="2">GSL018</strain>
    </source>
</reference>
<dbReference type="EMBL" id="GBEZ01006902">
    <property type="protein sequence ID" value="JAC78520.1"/>
    <property type="molecule type" value="Transcribed_RNA"/>
</dbReference>
<sequence length="71" mass="7877">ASASPSGHGHSESEHTGVSRDSWNVNQAHHSKRKMRTGHWEGRGHAKRPGTQACLRRGVARFPVRRANGRE</sequence>
<protein>
    <submittedName>
        <fullName evidence="2">Uncharacterized protein</fullName>
    </submittedName>
</protein>
<evidence type="ECO:0000313" key="2">
    <source>
        <dbReference type="EMBL" id="JAC78520.1"/>
    </source>
</evidence>
<evidence type="ECO:0000256" key="1">
    <source>
        <dbReference type="SAM" id="MobiDB-lite"/>
    </source>
</evidence>
<accession>A0A061S6K3</accession>
<feature type="region of interest" description="Disordered" evidence="1">
    <location>
        <begin position="1"/>
        <end position="71"/>
    </location>
</feature>
<proteinExistence type="predicted"/>
<feature type="non-terminal residue" evidence="2">
    <location>
        <position position="71"/>
    </location>
</feature>
<feature type="non-terminal residue" evidence="2">
    <location>
        <position position="1"/>
    </location>
</feature>
<name>A0A061S6K3_9CHLO</name>
<feature type="compositionally biased region" description="Polar residues" evidence="1">
    <location>
        <begin position="19"/>
        <end position="28"/>
    </location>
</feature>
<dbReference type="AlphaFoldDB" id="A0A061S6K3"/>
<feature type="compositionally biased region" description="Basic and acidic residues" evidence="1">
    <location>
        <begin position="9"/>
        <end position="18"/>
    </location>
</feature>